<dbReference type="EMBL" id="JAODAN010000002">
    <property type="protein sequence ID" value="KAK1926619.1"/>
    <property type="molecule type" value="Genomic_DNA"/>
</dbReference>
<keyword evidence="2" id="KW-0472">Membrane</keyword>
<dbReference type="Pfam" id="PF10306">
    <property type="entry name" value="FLILHELTA"/>
    <property type="match status" value="1"/>
</dbReference>
<dbReference type="AlphaFoldDB" id="A0AAD9L8S8"/>
<feature type="region of interest" description="Disordered" evidence="1">
    <location>
        <begin position="29"/>
        <end position="63"/>
    </location>
</feature>
<organism evidence="3 4">
    <name type="scientific">Papiliotrema laurentii</name>
    <name type="common">Cryptococcus laurentii</name>
    <dbReference type="NCBI Taxonomy" id="5418"/>
    <lineage>
        <taxon>Eukaryota</taxon>
        <taxon>Fungi</taxon>
        <taxon>Dikarya</taxon>
        <taxon>Basidiomycota</taxon>
        <taxon>Agaricomycotina</taxon>
        <taxon>Tremellomycetes</taxon>
        <taxon>Tremellales</taxon>
        <taxon>Rhynchogastremaceae</taxon>
        <taxon>Papiliotrema</taxon>
    </lineage>
</organism>
<sequence>MALRSSTLISATGVRGSIPRTPALRTLVPSQSIRHRSSSQLPEPDRSDRLGSIPPPSSGSSRLSRAYPALARLSSRTGVPLPSLGISFLILHEITAIVPVVLLFWLFQWLGLGLGLVSWIKGVGEGEGEREGEEEGGGVRGLVRGWYDEAEGKVERVGKRYGILGYTKMVRDEHGQQTRHGDDGPSAQRVGETAQGGESGNRGDTQVTKESTHVQGVVLGEAVADAIASYVVVKALLPLRLAASIGLAPAFARFALNPLQKLYGSFRRVHR</sequence>
<reference evidence="3" key="1">
    <citation type="submission" date="2023-02" db="EMBL/GenBank/DDBJ databases">
        <title>Identification and recombinant expression of a fungal hydrolase from Papiliotrema laurentii that hydrolyzes apple cutin and clears colloidal polyester polyurethane.</title>
        <authorList>
            <consortium name="DOE Joint Genome Institute"/>
            <person name="Roman V.A."/>
            <person name="Bojanowski C."/>
            <person name="Crable B.R."/>
            <person name="Wagner D.N."/>
            <person name="Hung C.S."/>
            <person name="Nadeau L.J."/>
            <person name="Schratz L."/>
            <person name="Haridas S."/>
            <person name="Pangilinan J."/>
            <person name="Lipzen A."/>
            <person name="Na H."/>
            <person name="Yan M."/>
            <person name="Ng V."/>
            <person name="Grigoriev I.V."/>
            <person name="Spatafora J.W."/>
            <person name="Barlow D."/>
            <person name="Biffinger J."/>
            <person name="Kelley-Loughnane N."/>
            <person name="Varaljay V.A."/>
            <person name="Crookes-Goodson W.J."/>
        </authorList>
    </citation>
    <scope>NUCLEOTIDE SEQUENCE</scope>
    <source>
        <strain evidence="3">5307AH</strain>
    </source>
</reference>
<name>A0AAD9L8S8_PAPLA</name>
<dbReference type="InterPro" id="IPR018811">
    <property type="entry name" value="MRX11"/>
</dbReference>
<dbReference type="PANTHER" id="PTHR28002">
    <property type="entry name" value="MIOREX COMPLEX COMPONENT 11"/>
    <property type="match status" value="1"/>
</dbReference>
<feature type="transmembrane region" description="Helical" evidence="2">
    <location>
        <begin position="84"/>
        <end position="107"/>
    </location>
</feature>
<feature type="compositionally biased region" description="Basic and acidic residues" evidence="1">
    <location>
        <begin position="174"/>
        <end position="183"/>
    </location>
</feature>
<evidence type="ECO:0000313" key="4">
    <source>
        <dbReference type="Proteomes" id="UP001182556"/>
    </source>
</evidence>
<proteinExistence type="predicted"/>
<gene>
    <name evidence="3" type="ORF">DB88DRAFT_174519</name>
</gene>
<keyword evidence="2" id="KW-1133">Transmembrane helix</keyword>
<dbReference type="GO" id="GO:0005739">
    <property type="term" value="C:mitochondrion"/>
    <property type="evidence" value="ECO:0007669"/>
    <property type="project" value="TreeGrafter"/>
</dbReference>
<dbReference type="PANTHER" id="PTHR28002:SF1">
    <property type="entry name" value="MIOREX COMPLEX COMPONENT 11"/>
    <property type="match status" value="1"/>
</dbReference>
<protein>
    <submittedName>
        <fullName evidence="3">Uncharacterized protein</fullName>
    </submittedName>
</protein>
<dbReference type="Proteomes" id="UP001182556">
    <property type="component" value="Unassembled WGS sequence"/>
</dbReference>
<evidence type="ECO:0000256" key="2">
    <source>
        <dbReference type="SAM" id="Phobius"/>
    </source>
</evidence>
<keyword evidence="2" id="KW-0812">Transmembrane</keyword>
<feature type="region of interest" description="Disordered" evidence="1">
    <location>
        <begin position="174"/>
        <end position="209"/>
    </location>
</feature>
<evidence type="ECO:0000256" key="1">
    <source>
        <dbReference type="SAM" id="MobiDB-lite"/>
    </source>
</evidence>
<evidence type="ECO:0000313" key="3">
    <source>
        <dbReference type="EMBL" id="KAK1926619.1"/>
    </source>
</evidence>
<accession>A0AAD9L8S8</accession>
<comment type="caution">
    <text evidence="3">The sequence shown here is derived from an EMBL/GenBank/DDBJ whole genome shotgun (WGS) entry which is preliminary data.</text>
</comment>
<keyword evidence="4" id="KW-1185">Reference proteome</keyword>